<comment type="caution">
    <text evidence="1">The sequence shown here is derived from an EMBL/GenBank/DDBJ whole genome shotgun (WGS) entry which is preliminary data.</text>
</comment>
<proteinExistence type="predicted"/>
<evidence type="ECO:0000313" key="1">
    <source>
        <dbReference type="EMBL" id="TCP99099.1"/>
    </source>
</evidence>
<organism evidence="1 2">
    <name type="scientific">Serpentinicella alkaliphila</name>
    <dbReference type="NCBI Taxonomy" id="1734049"/>
    <lineage>
        <taxon>Bacteria</taxon>
        <taxon>Bacillati</taxon>
        <taxon>Bacillota</taxon>
        <taxon>Clostridia</taxon>
        <taxon>Peptostreptococcales</taxon>
        <taxon>Natronincolaceae</taxon>
        <taxon>Serpentinicella</taxon>
    </lineage>
</organism>
<gene>
    <name evidence="1" type="ORF">EDD79_103627</name>
</gene>
<dbReference type="Pfam" id="PF11385">
    <property type="entry name" value="DUF3189"/>
    <property type="match status" value="1"/>
</dbReference>
<dbReference type="RefSeq" id="WP_165913733.1">
    <property type="nucleotide sequence ID" value="NZ_CP058648.1"/>
</dbReference>
<accession>A0A4R2T7H0</accession>
<dbReference type="EMBL" id="SLYC01000036">
    <property type="protein sequence ID" value="TCP99099.1"/>
    <property type="molecule type" value="Genomic_DNA"/>
</dbReference>
<evidence type="ECO:0000313" key="2">
    <source>
        <dbReference type="Proteomes" id="UP000295504"/>
    </source>
</evidence>
<keyword evidence="2" id="KW-1185">Reference proteome</keyword>
<sequence>MKIIYTTKKDNYAAVKAAYLHLNLTNDFNKEDVEMEPMRFYYLGLDKEDNEIYVVNYFKNKHIYNNIVEGLARLYNQGVLIVDID</sequence>
<reference evidence="1 2" key="1">
    <citation type="submission" date="2019-03" db="EMBL/GenBank/DDBJ databases">
        <title>Genomic Encyclopedia of Type Strains, Phase IV (KMG-IV): sequencing the most valuable type-strain genomes for metagenomic binning, comparative biology and taxonomic classification.</title>
        <authorList>
            <person name="Goeker M."/>
        </authorList>
    </citation>
    <scope>NUCLEOTIDE SEQUENCE [LARGE SCALE GENOMIC DNA]</scope>
    <source>
        <strain evidence="1 2">DSM 100013</strain>
    </source>
</reference>
<name>A0A4R2T7H0_9FIRM</name>
<dbReference type="AlphaFoldDB" id="A0A4R2T7H0"/>
<protein>
    <submittedName>
        <fullName evidence="1">Uncharacterized protein DUF3189</fullName>
    </submittedName>
</protein>
<dbReference type="Proteomes" id="UP000295504">
    <property type="component" value="Unassembled WGS sequence"/>
</dbReference>
<dbReference type="InterPro" id="IPR021525">
    <property type="entry name" value="DUF3189"/>
</dbReference>